<dbReference type="GO" id="GO:0071949">
    <property type="term" value="F:FAD binding"/>
    <property type="evidence" value="ECO:0007669"/>
    <property type="project" value="InterPro"/>
</dbReference>
<organism evidence="7 8">
    <name type="scientific">Fusarium albosuccineum</name>
    <dbReference type="NCBI Taxonomy" id="1237068"/>
    <lineage>
        <taxon>Eukaryota</taxon>
        <taxon>Fungi</taxon>
        <taxon>Dikarya</taxon>
        <taxon>Ascomycota</taxon>
        <taxon>Pezizomycotina</taxon>
        <taxon>Sordariomycetes</taxon>
        <taxon>Hypocreomycetidae</taxon>
        <taxon>Hypocreales</taxon>
        <taxon>Nectriaceae</taxon>
        <taxon>Fusarium</taxon>
        <taxon>Fusarium decemcellulare species complex</taxon>
    </lineage>
</organism>
<dbReference type="EMBL" id="JAADYS010000759">
    <property type="protein sequence ID" value="KAF4467368.1"/>
    <property type="molecule type" value="Genomic_DNA"/>
</dbReference>
<evidence type="ECO:0000256" key="1">
    <source>
        <dbReference type="ARBA" id="ARBA00001974"/>
    </source>
</evidence>
<dbReference type="Pfam" id="PF01565">
    <property type="entry name" value="FAD_binding_4"/>
    <property type="match status" value="1"/>
</dbReference>
<comment type="similarity">
    <text evidence="2">Belongs to the oxygen-dependent FAD-linked oxidoreductase family.</text>
</comment>
<keyword evidence="5" id="KW-0560">Oxidoreductase</keyword>
<dbReference type="Gene3D" id="3.30.465.10">
    <property type="match status" value="1"/>
</dbReference>
<dbReference type="InterPro" id="IPR036318">
    <property type="entry name" value="FAD-bd_PCMH-like_sf"/>
</dbReference>
<evidence type="ECO:0000256" key="2">
    <source>
        <dbReference type="ARBA" id="ARBA00005466"/>
    </source>
</evidence>
<comment type="caution">
    <text evidence="7">The sequence shown here is derived from an EMBL/GenBank/DDBJ whole genome shotgun (WGS) entry which is preliminary data.</text>
</comment>
<reference evidence="7 8" key="1">
    <citation type="submission" date="2020-01" db="EMBL/GenBank/DDBJ databases">
        <title>Identification and distribution of gene clusters putatively required for synthesis of sphingolipid metabolism inhibitors in phylogenetically diverse species of the filamentous fungus Fusarium.</title>
        <authorList>
            <person name="Kim H.-S."/>
            <person name="Busman M."/>
            <person name="Brown D.W."/>
            <person name="Divon H."/>
            <person name="Uhlig S."/>
            <person name="Proctor R.H."/>
        </authorList>
    </citation>
    <scope>NUCLEOTIDE SEQUENCE [LARGE SCALE GENOMIC DNA]</scope>
    <source>
        <strain evidence="7 8">NRRL 20459</strain>
    </source>
</reference>
<dbReference type="InterPro" id="IPR006094">
    <property type="entry name" value="Oxid_FAD_bind_N"/>
</dbReference>
<dbReference type="SUPFAM" id="SSF56176">
    <property type="entry name" value="FAD-binding/transporter-associated domain-like"/>
    <property type="match status" value="1"/>
</dbReference>
<evidence type="ECO:0000256" key="3">
    <source>
        <dbReference type="ARBA" id="ARBA00022630"/>
    </source>
</evidence>
<name>A0A8H4LGU4_9HYPO</name>
<gene>
    <name evidence="7" type="ORF">FALBO_5766</name>
</gene>
<protein>
    <submittedName>
        <fullName evidence="7">Fad linked oxidase</fullName>
    </submittedName>
</protein>
<evidence type="ECO:0000256" key="4">
    <source>
        <dbReference type="ARBA" id="ARBA00022827"/>
    </source>
</evidence>
<dbReference type="PROSITE" id="PS51387">
    <property type="entry name" value="FAD_PCMH"/>
    <property type="match status" value="1"/>
</dbReference>
<dbReference type="InterPro" id="IPR012951">
    <property type="entry name" value="BBE"/>
</dbReference>
<dbReference type="InterPro" id="IPR050416">
    <property type="entry name" value="FAD-linked_Oxidoreductase"/>
</dbReference>
<dbReference type="OrthoDB" id="407275at2759"/>
<dbReference type="Gene3D" id="3.40.462.20">
    <property type="match status" value="1"/>
</dbReference>
<evidence type="ECO:0000256" key="5">
    <source>
        <dbReference type="ARBA" id="ARBA00023002"/>
    </source>
</evidence>
<keyword evidence="8" id="KW-1185">Reference proteome</keyword>
<evidence type="ECO:0000313" key="8">
    <source>
        <dbReference type="Proteomes" id="UP000554235"/>
    </source>
</evidence>
<feature type="domain" description="FAD-binding PCMH-type" evidence="6">
    <location>
        <begin position="69"/>
        <end position="246"/>
    </location>
</feature>
<dbReference type="PANTHER" id="PTHR42973">
    <property type="entry name" value="BINDING OXIDOREDUCTASE, PUTATIVE (AFU_ORTHOLOGUE AFUA_1G17690)-RELATED"/>
    <property type="match status" value="1"/>
</dbReference>
<dbReference type="GO" id="GO:0016491">
    <property type="term" value="F:oxidoreductase activity"/>
    <property type="evidence" value="ECO:0007669"/>
    <property type="project" value="UniProtKB-KW"/>
</dbReference>
<dbReference type="PANTHER" id="PTHR42973:SF39">
    <property type="entry name" value="FAD-BINDING PCMH-TYPE DOMAIN-CONTAINING PROTEIN"/>
    <property type="match status" value="1"/>
</dbReference>
<dbReference type="Pfam" id="PF08031">
    <property type="entry name" value="BBE"/>
    <property type="match status" value="1"/>
</dbReference>
<dbReference type="InterPro" id="IPR016166">
    <property type="entry name" value="FAD-bd_PCMH"/>
</dbReference>
<dbReference type="InterPro" id="IPR016169">
    <property type="entry name" value="FAD-bd_PCMH_sub2"/>
</dbReference>
<comment type="cofactor">
    <cofactor evidence="1">
        <name>FAD</name>
        <dbReference type="ChEBI" id="CHEBI:57692"/>
    </cofactor>
</comment>
<keyword evidence="3" id="KW-0285">Flavoprotein</keyword>
<dbReference type="AlphaFoldDB" id="A0A8H4LGU4"/>
<proteinExistence type="inferred from homology"/>
<dbReference type="Gene3D" id="3.30.43.10">
    <property type="entry name" value="Uridine Diphospho-n-acetylenolpyruvylglucosamine Reductase, domain 2"/>
    <property type="match status" value="1"/>
</dbReference>
<dbReference type="InterPro" id="IPR016167">
    <property type="entry name" value="FAD-bd_PCMH_sub1"/>
</dbReference>
<evidence type="ECO:0000313" key="7">
    <source>
        <dbReference type="EMBL" id="KAF4467368.1"/>
    </source>
</evidence>
<keyword evidence="4" id="KW-0274">FAD</keyword>
<dbReference type="Proteomes" id="UP000554235">
    <property type="component" value="Unassembled WGS sequence"/>
</dbReference>
<accession>A0A8H4LGU4</accession>
<sequence length="584" mass="66669">MGSIDIHTQTVSILKKVFNGTRNNRVLEPRSTEYSEASKTPRWPFPSFLPWAMHLTNSRLVFIGNLNYRWATPLAVVQAKSIKDVQDAVNFARTHGVNLTVKNGGHSYMGYCLNVDGIVLDLSLMNDCEIDVNKDEVWMQGGCIWKQVYKKLPEENRNTIVIGGQCPYVGVSGFTLGAGISPFSRSYGLGCDNLLEMKVVTYDGELVTVSPNHPEKRNRDLFWAMTGGGGGNFGVTVEMTCRTHKLKDPNGDVVCGQLKWYLPQQEEAFRNAMNVFNTTKQPPELTIDALWTHGKKKQLIGGMTVIYNGGMNAAMNTLQPFLACAPAEINLKQRAWSDWVDESEGWDKKSDVYHHHASFIFAEGAITPELNAKISSIIKEASELVGITDENEYNNPKCHFLWDHIGAKTEERRPEDTAFWWRQGHYVSNIKLQWTDPEKSDEIMSFICKCKEILLPYAIEGKAAYINYIDSTVFDWETAYYGGNYRRLQKVKSDWDPTNGFSFWQSIKPLPRDALMPIDNVPSMPPSKEEVMAMELVKRTIRWWKEAEDFVVLFRALSSEEDVYEKDADLRRLTVRQQFFARWR</sequence>
<evidence type="ECO:0000259" key="6">
    <source>
        <dbReference type="PROSITE" id="PS51387"/>
    </source>
</evidence>